<protein>
    <submittedName>
        <fullName evidence="2">VOC family protein</fullName>
    </submittedName>
</protein>
<feature type="domain" description="VOC" evidence="1">
    <location>
        <begin position="5"/>
        <end position="125"/>
    </location>
</feature>
<sequence length="127" mass="14546">MLRESYTFNSYATNNIESSKKFYGETLGLQVVENEMGILEIKAGGSNRFVIYPKENHQPATFTVLNFEVKNIQSEVDDLIAKGITFEQYPEPMKTDEKGICRRDDRFAIAWFKDPAGNIISLIQENQ</sequence>
<comment type="caution">
    <text evidence="2">The sequence shown here is derived from an EMBL/GenBank/DDBJ whole genome shotgun (WGS) entry which is preliminary data.</text>
</comment>
<dbReference type="RefSeq" id="WP_152573001.1">
    <property type="nucleotide sequence ID" value="NZ_VIKU02000001.1"/>
</dbReference>
<dbReference type="Pfam" id="PF00903">
    <property type="entry name" value="Glyoxalase"/>
    <property type="match status" value="1"/>
</dbReference>
<dbReference type="InterPro" id="IPR037523">
    <property type="entry name" value="VOC_core"/>
</dbReference>
<dbReference type="InterPro" id="IPR029068">
    <property type="entry name" value="Glyas_Bleomycin-R_OHBP_Dase"/>
</dbReference>
<reference evidence="2" key="1">
    <citation type="submission" date="2019-07" db="EMBL/GenBank/DDBJ databases">
        <authorList>
            <person name="De-Chao Zhang Q."/>
        </authorList>
    </citation>
    <scope>NUCLEOTIDE SEQUENCE</scope>
    <source>
        <strain evidence="2">TP-CH-4</strain>
    </source>
</reference>
<dbReference type="Gene3D" id="3.10.180.10">
    <property type="entry name" value="2,3-Dihydroxybiphenyl 1,2-Dioxygenase, domain 1"/>
    <property type="match status" value="1"/>
</dbReference>
<dbReference type="Proteomes" id="UP000707206">
    <property type="component" value="Unassembled WGS sequence"/>
</dbReference>
<organism evidence="2 3">
    <name type="scientific">Pelagihabitans pacificus</name>
    <dbReference type="NCBI Taxonomy" id="2696054"/>
    <lineage>
        <taxon>Bacteria</taxon>
        <taxon>Pseudomonadati</taxon>
        <taxon>Bacteroidota</taxon>
        <taxon>Flavobacteriia</taxon>
        <taxon>Flavobacteriales</taxon>
        <taxon>Flavobacteriaceae</taxon>
        <taxon>Pelagihabitans</taxon>
    </lineage>
</organism>
<dbReference type="AlphaFoldDB" id="A0A967AXQ6"/>
<dbReference type="PROSITE" id="PS51819">
    <property type="entry name" value="VOC"/>
    <property type="match status" value="1"/>
</dbReference>
<name>A0A967AXQ6_9FLAO</name>
<proteinExistence type="predicted"/>
<gene>
    <name evidence="2" type="ORF">FK220_004125</name>
</gene>
<reference evidence="2" key="2">
    <citation type="submission" date="2020-03" db="EMBL/GenBank/DDBJ databases">
        <title>Flavobacteriaceae bacterium strain TP-CH-4, a member of the family Flavobacteriaceae isolated from a deep-sea seamount.</title>
        <authorList>
            <person name="Zhang D.-C."/>
        </authorList>
    </citation>
    <scope>NUCLEOTIDE SEQUENCE</scope>
    <source>
        <strain evidence="2">TP-CH-4</strain>
    </source>
</reference>
<accession>A0A967AXQ6</accession>
<evidence type="ECO:0000313" key="2">
    <source>
        <dbReference type="EMBL" id="NHF58511.1"/>
    </source>
</evidence>
<dbReference type="SUPFAM" id="SSF54593">
    <property type="entry name" value="Glyoxalase/Bleomycin resistance protein/Dihydroxybiphenyl dioxygenase"/>
    <property type="match status" value="1"/>
</dbReference>
<evidence type="ECO:0000313" key="3">
    <source>
        <dbReference type="Proteomes" id="UP000707206"/>
    </source>
</evidence>
<dbReference type="EMBL" id="VIKU02000001">
    <property type="protein sequence ID" value="NHF58511.1"/>
    <property type="molecule type" value="Genomic_DNA"/>
</dbReference>
<keyword evidence="3" id="KW-1185">Reference proteome</keyword>
<evidence type="ECO:0000259" key="1">
    <source>
        <dbReference type="PROSITE" id="PS51819"/>
    </source>
</evidence>
<dbReference type="InterPro" id="IPR004360">
    <property type="entry name" value="Glyas_Fos-R_dOase_dom"/>
</dbReference>